<dbReference type="STRING" id="1081103.A0A0B2WQ11"/>
<dbReference type="Proteomes" id="UP000030816">
    <property type="component" value="Unassembled WGS sequence"/>
</dbReference>
<dbReference type="RefSeq" id="XP_040677174.1">
    <property type="nucleotide sequence ID" value="XM_040824754.1"/>
</dbReference>
<dbReference type="AlphaFoldDB" id="A0A0B2WQ11"/>
<organism evidence="6 7">
    <name type="scientific">Metarhizium album (strain ARSEF 1941)</name>
    <dbReference type="NCBI Taxonomy" id="1081103"/>
    <lineage>
        <taxon>Eukaryota</taxon>
        <taxon>Fungi</taxon>
        <taxon>Dikarya</taxon>
        <taxon>Ascomycota</taxon>
        <taxon>Pezizomycotina</taxon>
        <taxon>Sordariomycetes</taxon>
        <taxon>Hypocreomycetidae</taxon>
        <taxon>Hypocreales</taxon>
        <taxon>Clavicipitaceae</taxon>
        <taxon>Metarhizium</taxon>
    </lineage>
</organism>
<evidence type="ECO:0000256" key="4">
    <source>
        <dbReference type="ARBA" id="ARBA00023242"/>
    </source>
</evidence>
<keyword evidence="4" id="KW-0539">Nucleus</keyword>
<dbReference type="GO" id="GO:0005634">
    <property type="term" value="C:nucleus"/>
    <property type="evidence" value="ECO:0007669"/>
    <property type="project" value="UniProtKB-SubCell"/>
</dbReference>
<dbReference type="PANTHER" id="PTHR13026:SF0">
    <property type="entry name" value="RIBOSOMAL RNA PROCESSING 1B"/>
    <property type="match status" value="1"/>
</dbReference>
<evidence type="ECO:0000256" key="3">
    <source>
        <dbReference type="ARBA" id="ARBA00022552"/>
    </source>
</evidence>
<dbReference type="Pfam" id="PF05997">
    <property type="entry name" value="Nop52"/>
    <property type="match status" value="1"/>
</dbReference>
<dbReference type="GO" id="GO:0030688">
    <property type="term" value="C:preribosome, small subunit precursor"/>
    <property type="evidence" value="ECO:0007669"/>
    <property type="project" value="InterPro"/>
</dbReference>
<gene>
    <name evidence="6" type="ORF">MAM_05956</name>
</gene>
<proteinExistence type="inferred from homology"/>
<keyword evidence="3" id="KW-0698">rRNA processing</keyword>
<comment type="similarity">
    <text evidence="2">Belongs to the RRP1 family.</text>
</comment>
<accession>A0A0B2WQ11</accession>
<protein>
    <submittedName>
        <fullName evidence="6">Nucleolar protein NOP52 variant</fullName>
    </submittedName>
</protein>
<keyword evidence="7" id="KW-1185">Reference proteome</keyword>
<dbReference type="HOGENOM" id="CLU_022876_0_0_1"/>
<name>A0A0B2WQ11_METAS</name>
<comment type="subcellular location">
    <subcellularLocation>
        <location evidence="1">Nucleus</location>
    </subcellularLocation>
</comment>
<sequence length="306" mass="34087">MDASACACGATNPRFFSSTSLNLRASDGVTSPRAIWKRKIAAAADDDAAPRTMAGAEAQMPFIRNLASSDRKLRTQSLAALQTYLSTRTGLAATEARKLWTGLYYALWMTDGPRPQQALASDLARLPLDAPGACAVPLATGFWDVMSRQWASIDALRMDKFLLLVRRAFAAQVRFARREGWFGPRVEQMLELWRRRAFDADDEDGAPLGLRLHVLDLWVDELDRERALGRDEDEDDDDDAAAARDRWVREVGDMVDALRASPVKSVRNRASESYADERLPWGARRSDDEGHGEVGLEDEAWDGIED</sequence>
<feature type="region of interest" description="Disordered" evidence="5">
    <location>
        <begin position="264"/>
        <end position="306"/>
    </location>
</feature>
<evidence type="ECO:0000256" key="5">
    <source>
        <dbReference type="SAM" id="MobiDB-lite"/>
    </source>
</evidence>
<dbReference type="GeneID" id="63740411"/>
<comment type="caution">
    <text evidence="6">The sequence shown here is derived from an EMBL/GenBank/DDBJ whole genome shotgun (WGS) entry which is preliminary data.</text>
</comment>
<dbReference type="OrthoDB" id="2019504at2759"/>
<reference evidence="6 7" key="1">
    <citation type="journal article" date="2014" name="Proc. Natl. Acad. Sci. U.S.A.">
        <title>Trajectory and genomic determinants of fungal-pathogen speciation and host adaptation.</title>
        <authorList>
            <person name="Hu X."/>
            <person name="Xiao G."/>
            <person name="Zheng P."/>
            <person name="Shang Y."/>
            <person name="Su Y."/>
            <person name="Zhang X."/>
            <person name="Liu X."/>
            <person name="Zhan S."/>
            <person name="St Leger R.J."/>
            <person name="Wang C."/>
        </authorList>
    </citation>
    <scope>NUCLEOTIDE SEQUENCE [LARGE SCALE GENOMIC DNA]</scope>
    <source>
        <strain evidence="6 7">ARSEF 1941</strain>
    </source>
</reference>
<evidence type="ECO:0000313" key="7">
    <source>
        <dbReference type="Proteomes" id="UP000030816"/>
    </source>
</evidence>
<dbReference type="EMBL" id="AZHE01000017">
    <property type="protein sequence ID" value="KHN96108.1"/>
    <property type="molecule type" value="Genomic_DNA"/>
</dbReference>
<evidence type="ECO:0000313" key="6">
    <source>
        <dbReference type="EMBL" id="KHN96108.1"/>
    </source>
</evidence>
<evidence type="ECO:0000256" key="2">
    <source>
        <dbReference type="ARBA" id="ARBA00006374"/>
    </source>
</evidence>
<feature type="compositionally biased region" description="Basic and acidic residues" evidence="5">
    <location>
        <begin position="275"/>
        <end position="294"/>
    </location>
</feature>
<evidence type="ECO:0000256" key="1">
    <source>
        <dbReference type="ARBA" id="ARBA00004123"/>
    </source>
</evidence>
<dbReference type="InterPro" id="IPR010301">
    <property type="entry name" value="RRP1"/>
</dbReference>
<feature type="compositionally biased region" description="Acidic residues" evidence="5">
    <location>
        <begin position="295"/>
        <end position="306"/>
    </location>
</feature>
<dbReference type="PANTHER" id="PTHR13026">
    <property type="entry name" value="NNP-1 PROTEIN NOVEL NUCLEAR PROTEIN 1 NOP52"/>
    <property type="match status" value="1"/>
</dbReference>
<dbReference type="GO" id="GO:0006364">
    <property type="term" value="P:rRNA processing"/>
    <property type="evidence" value="ECO:0007669"/>
    <property type="project" value="UniProtKB-KW"/>
</dbReference>